<gene>
    <name evidence="1" type="ORF">DDE18_06760</name>
</gene>
<dbReference type="Proteomes" id="UP000246018">
    <property type="component" value="Unassembled WGS sequence"/>
</dbReference>
<dbReference type="AlphaFoldDB" id="A0A2T8FE51"/>
<dbReference type="OrthoDB" id="3295834at2"/>
<evidence type="ECO:0000313" key="1">
    <source>
        <dbReference type="EMBL" id="PVG83975.1"/>
    </source>
</evidence>
<organism evidence="1 2">
    <name type="scientific">Nocardioides gansuensis</name>
    <dbReference type="NCBI Taxonomy" id="2138300"/>
    <lineage>
        <taxon>Bacteria</taxon>
        <taxon>Bacillati</taxon>
        <taxon>Actinomycetota</taxon>
        <taxon>Actinomycetes</taxon>
        <taxon>Propionibacteriales</taxon>
        <taxon>Nocardioidaceae</taxon>
        <taxon>Nocardioides</taxon>
    </lineage>
</organism>
<reference evidence="1 2" key="1">
    <citation type="submission" date="2018-04" db="EMBL/GenBank/DDBJ databases">
        <title>Genome of Nocardioides gansuensis WSJ-1.</title>
        <authorList>
            <person name="Wu S."/>
            <person name="Wang G."/>
        </authorList>
    </citation>
    <scope>NUCLEOTIDE SEQUENCE [LARGE SCALE GENOMIC DNA]</scope>
    <source>
        <strain evidence="1 2">WSJ-1</strain>
    </source>
</reference>
<protein>
    <submittedName>
        <fullName evidence="1">Pilus assembly protein CpaE</fullName>
    </submittedName>
</protein>
<keyword evidence="2" id="KW-1185">Reference proteome</keyword>
<comment type="caution">
    <text evidence="1">The sequence shown here is derived from an EMBL/GenBank/DDBJ whole genome shotgun (WGS) entry which is preliminary data.</text>
</comment>
<dbReference type="EMBL" id="QDGZ01000002">
    <property type="protein sequence ID" value="PVG83975.1"/>
    <property type="molecule type" value="Genomic_DNA"/>
</dbReference>
<name>A0A2T8FE51_9ACTN</name>
<dbReference type="RefSeq" id="WP_116571449.1">
    <property type="nucleotide sequence ID" value="NZ_QDGZ01000002.1"/>
</dbReference>
<accession>A0A2T8FE51</accession>
<proteinExistence type="predicted"/>
<sequence length="137" mass="14904">MISLDLARQLKNAGVTWSPAPGDTFMIPHRDLDDQVFAVSDMVVEVLDLPTGRVLAFNGTTEWALDSIMQRDVVWLPREDQLRSMLGGGFVSLQAVPGGFVVEVASGSRTERHVDVDAEGAYARALLSVLARPQPLT</sequence>
<evidence type="ECO:0000313" key="2">
    <source>
        <dbReference type="Proteomes" id="UP000246018"/>
    </source>
</evidence>